<evidence type="ECO:0000313" key="4">
    <source>
        <dbReference type="Proteomes" id="UP000193200"/>
    </source>
</evidence>
<evidence type="ECO:0000259" key="2">
    <source>
        <dbReference type="Pfam" id="PF02120"/>
    </source>
</evidence>
<dbReference type="InterPro" id="IPR021136">
    <property type="entry name" value="Flagellar_hook_control-like_C"/>
</dbReference>
<reference evidence="3 4" key="1">
    <citation type="submission" date="2017-03" db="EMBL/GenBank/DDBJ databases">
        <authorList>
            <person name="Afonso C.L."/>
            <person name="Miller P.J."/>
            <person name="Scott M.A."/>
            <person name="Spackman E."/>
            <person name="Goraichik I."/>
            <person name="Dimitrov K.M."/>
            <person name="Suarez D.L."/>
            <person name="Swayne D.E."/>
        </authorList>
    </citation>
    <scope>NUCLEOTIDE SEQUENCE [LARGE SCALE GENOMIC DNA]</scope>
    <source>
        <strain evidence="3 4">CECT 7691</strain>
    </source>
</reference>
<keyword evidence="3" id="KW-0282">Flagellum</keyword>
<name>A0A1Y5TQH4_9PROT</name>
<proteinExistence type="predicted"/>
<keyword evidence="4" id="KW-1185">Reference proteome</keyword>
<feature type="compositionally biased region" description="Low complexity" evidence="1">
    <location>
        <begin position="192"/>
        <end position="206"/>
    </location>
</feature>
<dbReference type="InParanoid" id="A0A1Y5TQH4"/>
<gene>
    <name evidence="3" type="ORF">OCH7691_03203</name>
</gene>
<keyword evidence="3" id="KW-0969">Cilium</keyword>
<feature type="compositionally biased region" description="Basic and acidic residues" evidence="1">
    <location>
        <begin position="37"/>
        <end position="77"/>
    </location>
</feature>
<accession>A0A1Y5TQH4</accession>
<protein>
    <submittedName>
        <fullName evidence="3">Flagellar hook-length control protein FliK</fullName>
    </submittedName>
</protein>
<feature type="region of interest" description="Disordered" evidence="1">
    <location>
        <begin position="372"/>
        <end position="397"/>
    </location>
</feature>
<feature type="region of interest" description="Disordered" evidence="1">
    <location>
        <begin position="25"/>
        <end position="141"/>
    </location>
</feature>
<evidence type="ECO:0000313" key="3">
    <source>
        <dbReference type="EMBL" id="SLN69508.1"/>
    </source>
</evidence>
<feature type="compositionally biased region" description="Polar residues" evidence="1">
    <location>
        <begin position="82"/>
        <end position="105"/>
    </location>
</feature>
<dbReference type="Pfam" id="PF02120">
    <property type="entry name" value="Flg_hook"/>
    <property type="match status" value="1"/>
</dbReference>
<organism evidence="3 4">
    <name type="scientific">Oceanibacterium hippocampi</name>
    <dbReference type="NCBI Taxonomy" id="745714"/>
    <lineage>
        <taxon>Bacteria</taxon>
        <taxon>Pseudomonadati</taxon>
        <taxon>Pseudomonadota</taxon>
        <taxon>Alphaproteobacteria</taxon>
        <taxon>Sneathiellales</taxon>
        <taxon>Sneathiellaceae</taxon>
        <taxon>Oceanibacterium</taxon>
    </lineage>
</organism>
<feature type="region of interest" description="Disordered" evidence="1">
    <location>
        <begin position="433"/>
        <end position="456"/>
    </location>
</feature>
<dbReference type="InterPro" id="IPR038610">
    <property type="entry name" value="FliK-like_C_sf"/>
</dbReference>
<feature type="compositionally biased region" description="Low complexity" evidence="1">
    <location>
        <begin position="235"/>
        <end position="266"/>
    </location>
</feature>
<dbReference type="EMBL" id="FWFR01000003">
    <property type="protein sequence ID" value="SLN69508.1"/>
    <property type="molecule type" value="Genomic_DNA"/>
</dbReference>
<feature type="region of interest" description="Disordered" evidence="1">
    <location>
        <begin position="333"/>
        <end position="357"/>
    </location>
</feature>
<dbReference type="Gene3D" id="3.30.750.140">
    <property type="match status" value="1"/>
</dbReference>
<dbReference type="CDD" id="cd17470">
    <property type="entry name" value="T3SS_Flik_C"/>
    <property type="match status" value="1"/>
</dbReference>
<feature type="region of interest" description="Disordered" evidence="1">
    <location>
        <begin position="190"/>
        <end position="305"/>
    </location>
</feature>
<evidence type="ECO:0000256" key="1">
    <source>
        <dbReference type="SAM" id="MobiDB-lite"/>
    </source>
</evidence>
<keyword evidence="3" id="KW-0966">Cell projection</keyword>
<feature type="compositionally biased region" description="Low complexity" evidence="1">
    <location>
        <begin position="275"/>
        <end position="305"/>
    </location>
</feature>
<dbReference type="Proteomes" id="UP000193200">
    <property type="component" value="Unassembled WGS sequence"/>
</dbReference>
<sequence length="592" mass="58607">MARNLRKGLRRNFASATMNVDAIFKPAPKPTQAAGDAFRRDDPAFARELVERREKLERPAPERSTRRAEDSASRDSGRAQAAETSETTGQARTETASVDESTVDGQSDAESGSDSEASGREQQDNDAQAAESASPDGNGAAADGRAAAIAVSITVGAAHFAQATAEAGASNAQSAVSAAAALEKTGAKQGIAANPAATAPASTDASGRTEPGMAAAASDGKVASTPAATQTTNDGGSQTAANATGGATATSGKTDPAPAASASASAQGTATQVEGAPSAAAAATAAAATASTTATGPGAKAAASKTGTGASTALLPMQSALPANEAATEFAVRQATGSRRGGEGQSLRGENSNAATPMSVAPQGMETALARVAGSPASNAGQKATQPSAEQNGNGNAANAVAAAQAAVPAAAQLAATTPQGAEVAIHGLHQAGAAGPDQSQAAMASAPRHMPPPPAAQQLAVSISQAVHDGKDRIRIQLHPAELGRVDIKLELSHDGRVSAVIAADRPETLDLLQRDARALERALSDAGLKADSNSLSFASNGDNARRFAELAGDDKGLVDGDDIDAADEVQSLAAARAHRGNPMSALDIQV</sequence>
<feature type="domain" description="Flagellar hook-length control protein-like C-terminal" evidence="2">
    <location>
        <begin position="464"/>
        <end position="542"/>
    </location>
</feature>
<dbReference type="AlphaFoldDB" id="A0A1Y5TQH4"/>
<feature type="compositionally biased region" description="Polar residues" evidence="1">
    <location>
        <begin position="376"/>
        <end position="390"/>
    </location>
</feature>